<dbReference type="AlphaFoldDB" id="R7QH47"/>
<dbReference type="Gramene" id="CDF36791">
    <property type="protein sequence ID" value="CDF36791"/>
    <property type="gene ID" value="CHC_T00010083001"/>
</dbReference>
<accession>R7QH47</accession>
<dbReference type="InterPro" id="IPR047574">
    <property type="entry name" value="AD"/>
</dbReference>
<name>R7QH47_CHOCR</name>
<evidence type="ECO:0000313" key="3">
    <source>
        <dbReference type="Proteomes" id="UP000012073"/>
    </source>
</evidence>
<dbReference type="RefSeq" id="XP_005716610.1">
    <property type="nucleotide sequence ID" value="XM_005716553.1"/>
</dbReference>
<dbReference type="Proteomes" id="UP000012073">
    <property type="component" value="Unassembled WGS sequence"/>
</dbReference>
<dbReference type="EMBL" id="HG001803">
    <property type="protein sequence ID" value="CDF36791.1"/>
    <property type="molecule type" value="Genomic_DNA"/>
</dbReference>
<sequence>MAFEVGKPLSVQLVDGTALKGFVHAEDAAAGLVCLELIPSADLTLLPISNVKSATPIPDLADSRKWPANLDVDLPRLKAEQERIFRKRHIEFTHIGVGVTPEGQAVFDVLAKTLPCEWEGNVIVVFGTVRLGPPYDIKSIRVRMVLERRTRTPRPAEETNGVAS</sequence>
<dbReference type="SMART" id="SM00995">
    <property type="entry name" value="AD"/>
    <property type="match status" value="1"/>
</dbReference>
<evidence type="ECO:0000313" key="2">
    <source>
        <dbReference type="EMBL" id="CDF36791.1"/>
    </source>
</evidence>
<feature type="domain" description="AD" evidence="1">
    <location>
        <begin position="68"/>
        <end position="164"/>
    </location>
</feature>
<proteinExistence type="predicted"/>
<dbReference type="InterPro" id="IPR039683">
    <property type="entry name" value="Lsm12-like"/>
</dbReference>
<dbReference type="PANTHER" id="PTHR13542">
    <property type="entry name" value="LSM12 HOMOLOG"/>
    <property type="match status" value="1"/>
</dbReference>
<dbReference type="PROSITE" id="PS52001">
    <property type="entry name" value="AD"/>
    <property type="match status" value="1"/>
</dbReference>
<dbReference type="KEGG" id="ccp:CHC_T00010083001"/>
<protein>
    <submittedName>
        <fullName evidence="2">LSM12 homolog</fullName>
    </submittedName>
</protein>
<dbReference type="Pfam" id="PF09793">
    <property type="entry name" value="AD"/>
    <property type="match status" value="1"/>
</dbReference>
<evidence type="ECO:0000259" key="1">
    <source>
        <dbReference type="PROSITE" id="PS52001"/>
    </source>
</evidence>
<dbReference type="OrthoDB" id="4468at2759"/>
<reference evidence="3" key="1">
    <citation type="journal article" date="2013" name="Proc. Natl. Acad. Sci. U.S.A.">
        <title>Genome structure and metabolic features in the red seaweed Chondrus crispus shed light on evolution of the Archaeplastida.</title>
        <authorList>
            <person name="Collen J."/>
            <person name="Porcel B."/>
            <person name="Carre W."/>
            <person name="Ball S.G."/>
            <person name="Chaparro C."/>
            <person name="Tonon T."/>
            <person name="Barbeyron T."/>
            <person name="Michel G."/>
            <person name="Noel B."/>
            <person name="Valentin K."/>
            <person name="Elias M."/>
            <person name="Artiguenave F."/>
            <person name="Arun A."/>
            <person name="Aury J.M."/>
            <person name="Barbosa-Neto J.F."/>
            <person name="Bothwell J.H."/>
            <person name="Bouget F.Y."/>
            <person name="Brillet L."/>
            <person name="Cabello-Hurtado F."/>
            <person name="Capella-Gutierrez S."/>
            <person name="Charrier B."/>
            <person name="Cladiere L."/>
            <person name="Cock J.M."/>
            <person name="Coelho S.M."/>
            <person name="Colleoni C."/>
            <person name="Czjzek M."/>
            <person name="Da Silva C."/>
            <person name="Delage L."/>
            <person name="Denoeud F."/>
            <person name="Deschamps P."/>
            <person name="Dittami S.M."/>
            <person name="Gabaldon T."/>
            <person name="Gachon C.M."/>
            <person name="Groisillier A."/>
            <person name="Herve C."/>
            <person name="Jabbari K."/>
            <person name="Katinka M."/>
            <person name="Kloareg B."/>
            <person name="Kowalczyk N."/>
            <person name="Labadie K."/>
            <person name="Leblanc C."/>
            <person name="Lopez P.J."/>
            <person name="McLachlan D.H."/>
            <person name="Meslet-Cladiere L."/>
            <person name="Moustafa A."/>
            <person name="Nehr Z."/>
            <person name="Nyvall Collen P."/>
            <person name="Panaud O."/>
            <person name="Partensky F."/>
            <person name="Poulain J."/>
            <person name="Rensing S.A."/>
            <person name="Rousvoal S."/>
            <person name="Samson G."/>
            <person name="Symeonidi A."/>
            <person name="Weissenbach J."/>
            <person name="Zambounis A."/>
            <person name="Wincker P."/>
            <person name="Boyen C."/>
        </authorList>
    </citation>
    <scope>NUCLEOTIDE SEQUENCE [LARGE SCALE GENOMIC DNA]</scope>
    <source>
        <strain evidence="3">cv. Stackhouse</strain>
    </source>
</reference>
<gene>
    <name evidence="2" type="ORF">CHC_T00010083001</name>
</gene>
<dbReference type="STRING" id="2769.R7QH47"/>
<dbReference type="GeneID" id="17324326"/>
<organism evidence="2 3">
    <name type="scientific">Chondrus crispus</name>
    <name type="common">Carrageen Irish moss</name>
    <name type="synonym">Polymorpha crispa</name>
    <dbReference type="NCBI Taxonomy" id="2769"/>
    <lineage>
        <taxon>Eukaryota</taxon>
        <taxon>Rhodophyta</taxon>
        <taxon>Florideophyceae</taxon>
        <taxon>Rhodymeniophycidae</taxon>
        <taxon>Gigartinales</taxon>
        <taxon>Gigartinaceae</taxon>
        <taxon>Chondrus</taxon>
    </lineage>
</organism>
<keyword evidence="3" id="KW-1185">Reference proteome</keyword>
<dbReference type="InterPro" id="IPR019181">
    <property type="entry name" value="LSM12_ABD"/>
</dbReference>